<evidence type="ECO:0008006" key="3">
    <source>
        <dbReference type="Google" id="ProtNLM"/>
    </source>
</evidence>
<dbReference type="RefSeq" id="WP_146289297.1">
    <property type="nucleotide sequence ID" value="NZ_CP042304.1"/>
</dbReference>
<sequence>MFSTSRLLAALAVTLATALATHTAYSWGLAKYASQAFTIRGPNLRLLPTQDMDLAAAYLNERFGGDDDLDVLFSGSSVTAGYPFSADTAMPARFAKLADEDGVVVANGATIGHDLALMTEYLCAMSARDFSADVLFIEIPTVNELSVVMAGEQPRPCATGPIESGGYLPFFLTHPWGAAAIPRLRDQYADRHGEGAMEKWVFPPSYVFTDADLEANVALAALRIDAALDAADRIAPRKVLFFSPVYRRAFDEQDMGGVLARYEALVLDACRQRDDFVCLLPDFGMELDINNFFNITHVNRAGGDALAAYLSAGVKRH</sequence>
<proteinExistence type="predicted"/>
<dbReference type="KEGG" id="dea:FPZ08_06955"/>
<dbReference type="EMBL" id="CP042304">
    <property type="protein sequence ID" value="QDZ10510.1"/>
    <property type="molecule type" value="Genomic_DNA"/>
</dbReference>
<protein>
    <recommendedName>
        <fullName evidence="3">SGNH/GDSL hydrolase family protein</fullName>
    </recommendedName>
</protein>
<dbReference type="Proteomes" id="UP000315364">
    <property type="component" value="Chromosome"/>
</dbReference>
<accession>A0A5B8LTA9</accession>
<evidence type="ECO:0000313" key="2">
    <source>
        <dbReference type="Proteomes" id="UP000315364"/>
    </source>
</evidence>
<evidence type="ECO:0000313" key="1">
    <source>
        <dbReference type="EMBL" id="QDZ10510.1"/>
    </source>
</evidence>
<name>A0A5B8LTA9_9HYPH</name>
<keyword evidence="2" id="KW-1185">Reference proteome</keyword>
<reference evidence="1 2" key="1">
    <citation type="submission" date="2019-07" db="EMBL/GenBank/DDBJ databases">
        <title>Full genome sequence of Devosia sp. Gsoil 520.</title>
        <authorList>
            <person name="Im W.-T."/>
        </authorList>
    </citation>
    <scope>NUCLEOTIDE SEQUENCE [LARGE SCALE GENOMIC DNA]</scope>
    <source>
        <strain evidence="1 2">Gsoil 520</strain>
    </source>
</reference>
<dbReference type="SUPFAM" id="SSF52266">
    <property type="entry name" value="SGNH hydrolase"/>
    <property type="match status" value="1"/>
</dbReference>
<dbReference type="AlphaFoldDB" id="A0A5B8LTA9"/>
<gene>
    <name evidence="1" type="ORF">FPZ08_06955</name>
</gene>
<organism evidence="1 2">
    <name type="scientific">Devosia ginsengisoli</name>
    <dbReference type="NCBI Taxonomy" id="400770"/>
    <lineage>
        <taxon>Bacteria</taxon>
        <taxon>Pseudomonadati</taxon>
        <taxon>Pseudomonadota</taxon>
        <taxon>Alphaproteobacteria</taxon>
        <taxon>Hyphomicrobiales</taxon>
        <taxon>Devosiaceae</taxon>
        <taxon>Devosia</taxon>
    </lineage>
</organism>